<evidence type="ECO:0000313" key="7">
    <source>
        <dbReference type="Proteomes" id="UP000478052"/>
    </source>
</evidence>
<dbReference type="InterPro" id="IPR036322">
    <property type="entry name" value="WD40_repeat_dom_sf"/>
</dbReference>
<evidence type="ECO:0000259" key="4">
    <source>
        <dbReference type="Pfam" id="PF10433"/>
    </source>
</evidence>
<keyword evidence="2" id="KW-0539">Nucleus</keyword>
<evidence type="ECO:0000259" key="3">
    <source>
        <dbReference type="Pfam" id="PF03178"/>
    </source>
</evidence>
<dbReference type="InterPro" id="IPR004871">
    <property type="entry name" value="RSE1/DDB1/CPSF1_C"/>
</dbReference>
<feature type="domain" description="RSE1/DDB1/CPSF1 first beta-propeller" evidence="4">
    <location>
        <begin position="14"/>
        <end position="400"/>
    </location>
</feature>
<organism evidence="6 7">
    <name type="scientific">Aphis craccivora</name>
    <name type="common">Cowpea aphid</name>
    <dbReference type="NCBI Taxonomy" id="307492"/>
    <lineage>
        <taxon>Eukaryota</taxon>
        <taxon>Metazoa</taxon>
        <taxon>Ecdysozoa</taxon>
        <taxon>Arthropoda</taxon>
        <taxon>Hexapoda</taxon>
        <taxon>Insecta</taxon>
        <taxon>Pterygota</taxon>
        <taxon>Neoptera</taxon>
        <taxon>Paraneoptera</taxon>
        <taxon>Hemiptera</taxon>
        <taxon>Sternorrhyncha</taxon>
        <taxon>Aphidomorpha</taxon>
        <taxon>Aphidoidea</taxon>
        <taxon>Aphididae</taxon>
        <taxon>Aphidini</taxon>
        <taxon>Aphis</taxon>
        <taxon>Aphis</taxon>
    </lineage>
</organism>
<gene>
    <name evidence="6" type="ORF">FWK35_00014970</name>
</gene>
<proteinExistence type="predicted"/>
<reference evidence="6 7" key="1">
    <citation type="submission" date="2019-08" db="EMBL/GenBank/DDBJ databases">
        <title>Whole genome of Aphis craccivora.</title>
        <authorList>
            <person name="Voronova N.V."/>
            <person name="Shulinski R.S."/>
            <person name="Bandarenka Y.V."/>
            <person name="Zhorov D.G."/>
            <person name="Warner D."/>
        </authorList>
    </citation>
    <scope>NUCLEOTIDE SEQUENCE [LARGE SCALE GENOMIC DNA]</scope>
    <source>
        <strain evidence="6">180601</strain>
        <tissue evidence="6">Whole Body</tissue>
    </source>
</reference>
<dbReference type="InterPro" id="IPR050358">
    <property type="entry name" value="RSE1/DDB1/CFT1"/>
</dbReference>
<dbReference type="InterPro" id="IPR015943">
    <property type="entry name" value="WD40/YVTN_repeat-like_dom_sf"/>
</dbReference>
<dbReference type="PANTHER" id="PTHR10644">
    <property type="entry name" value="DNA REPAIR/RNA PROCESSING CPSF FAMILY"/>
    <property type="match status" value="1"/>
</dbReference>
<evidence type="ECO:0000256" key="1">
    <source>
        <dbReference type="ARBA" id="ARBA00004123"/>
    </source>
</evidence>
<dbReference type="GO" id="GO:0005634">
    <property type="term" value="C:nucleus"/>
    <property type="evidence" value="ECO:0007669"/>
    <property type="project" value="UniProtKB-SubCell"/>
</dbReference>
<evidence type="ECO:0000313" key="6">
    <source>
        <dbReference type="EMBL" id="KAF0760629.1"/>
    </source>
</evidence>
<accession>A0A6G0YRX5</accession>
<dbReference type="Proteomes" id="UP000478052">
    <property type="component" value="Unassembled WGS sequence"/>
</dbReference>
<protein>
    <recommendedName>
        <fullName evidence="8">Splicing factor 3B subunit 3</fullName>
    </recommendedName>
</protein>
<feature type="domain" description="RSE1/DDB1/CPSF1 second beta-propeller" evidence="5">
    <location>
        <begin position="676"/>
        <end position="871"/>
    </location>
</feature>
<evidence type="ECO:0000259" key="5">
    <source>
        <dbReference type="Pfam" id="PF23726"/>
    </source>
</evidence>
<feature type="domain" description="RSE1/DDB1/CPSF1 C-terminal" evidence="3">
    <location>
        <begin position="969"/>
        <end position="1288"/>
    </location>
</feature>
<keyword evidence="7" id="KW-1185">Reference proteome</keyword>
<dbReference type="InterPro" id="IPR018846">
    <property type="entry name" value="Beta-prop_RSE1/DDB1/CPSF1_1st"/>
</dbReference>
<dbReference type="FunFam" id="2.130.10.10:FF:000041">
    <property type="entry name" value="Splicing factor 3b subunit 3"/>
    <property type="match status" value="1"/>
</dbReference>
<comment type="subcellular location">
    <subcellularLocation>
        <location evidence="1">Nucleus</location>
    </subcellularLocation>
</comment>
<dbReference type="EMBL" id="VUJU01002621">
    <property type="protein sequence ID" value="KAF0760629.1"/>
    <property type="molecule type" value="Genomic_DNA"/>
</dbReference>
<dbReference type="OrthoDB" id="436637at2759"/>
<comment type="caution">
    <text evidence="6">The sequence shown here is derived from an EMBL/GenBank/DDBJ whole genome shotgun (WGS) entry which is preliminary data.</text>
</comment>
<dbReference type="FunFam" id="2.130.10.10:FF:000027">
    <property type="entry name" value="Splicing factor 3B subunit 3"/>
    <property type="match status" value="1"/>
</dbReference>
<evidence type="ECO:0008006" key="8">
    <source>
        <dbReference type="Google" id="ProtNLM"/>
    </source>
</evidence>
<dbReference type="Pfam" id="PF23726">
    <property type="entry name" value="Beta-prop_RSE1_2nd"/>
    <property type="match status" value="2"/>
</dbReference>
<name>A0A6G0YRX5_APHCR</name>
<evidence type="ECO:0000256" key="2">
    <source>
        <dbReference type="ARBA" id="ARBA00023242"/>
    </source>
</evidence>
<dbReference type="InterPro" id="IPR058543">
    <property type="entry name" value="Beta-prop_RSE1/DDB1/CPSF1_2nd"/>
</dbReference>
<dbReference type="GO" id="GO:0003676">
    <property type="term" value="F:nucleic acid binding"/>
    <property type="evidence" value="ECO:0007669"/>
    <property type="project" value="InterPro"/>
</dbReference>
<feature type="domain" description="RSE1/DDB1/CPSF1 second beta-propeller" evidence="5">
    <location>
        <begin position="445"/>
        <end position="577"/>
    </location>
</feature>
<dbReference type="Gene3D" id="2.130.10.10">
    <property type="entry name" value="YVTN repeat-like/Quinoprotein amine dehydrogenase"/>
    <property type="match status" value="3"/>
</dbReference>
<dbReference type="Pfam" id="PF10433">
    <property type="entry name" value="Beta-prop_RSE1_1st"/>
    <property type="match status" value="1"/>
</dbReference>
<dbReference type="SUPFAM" id="SSF50978">
    <property type="entry name" value="WD40 repeat-like"/>
    <property type="match status" value="1"/>
</dbReference>
<dbReference type="Pfam" id="PF03178">
    <property type="entry name" value="CPSF_A"/>
    <property type="match status" value="1"/>
</dbReference>
<sequence length="1322" mass="146997">MYLYNMTLQRGSGITHAIHGNFSGGKVQEILVSRGKSLELMRPDTNTGKVHTLLTVEVFGIIRALMSFRQSGGTKDYIVVGSDSGRIVILEYLPSKNVLDKVHQETFGKSGCRRIVPGQYLAIDPKGRAIMIGAVEKQKLVYIPNRDAEARLTISSPLEANKSNTLVYHMVGIDVAFDNPIFACLEIDYEEVDADPTGEAVQNTRQTLTFYEVDFGLNHVVRKYSEPLEEHANSLITVPGDKDGPGGVLICSENYITYKNQGEQPDIRCPIPRRRNDLDDPERGMILVCSATHKTKSMFFFLVQTEQGDVFKVTLETNEEFVTEIRLKYFDTVPVASAMCVLKTGFLFVASEFGNHYLYQIANLGDDDDEPEFSSAMPLEEGDTFFFAPRILRNLVLVDEMDSLSPIMACQVADLAAEDTPQLYMACGRGSRSTLRVLRHGLEVSEMAVSELPGSPNAVWTVKRRADENFDAYIIVSFSNATLVLSIGETVEEVSDSGFLGTTPTLSCSPLGDDAVVQIYPNGVRHIRSDKRMHDWKAPEKKKIVKCAANQRQVVIALGGGELVYFEMDPMLKQKITNMSPSKSRYMLIEVNHVSTSVDDTAIIEINSEIASPTNDLQDLVLPSYKIGSAYGKLKYNKNKSTEITFTLRPTSIPPCLLKQPNNSNGQSLTTSSMTGHLNEHKDRKEMNSDVLCMALANAPSGEQMSRFLAVGLTDETVRIISLDTTDCLVQLKMQAIPAMPESLCIVEMGASDGGSSDEPGMNSLSMLYLNIGLQNGVLLRTVLDGVTGEMADTRARYLGGKPVKLFKIRTRGNEAVLAMSSRSWLSYYYQNRFHLTPLSYESLEYASGFSSEQCPEGIVAISGNTLRILALEKLGAVFNQVSFPVEYTPRKFVIHPDSAHLIVVETEHNAYTEQTKKQRRIQMAEEMQEAAGEEEQELAKEMADAFLNEDLPENIFGAPKAGPGMWASLVRLFNPVQGITEAVYRFPQNEAVMSVALVRFSSYPDSQFVLFGVANELHLNPRHVTCGYIYTYKVNPTCTSLELVHKTTVDNVPTAICGFQGRVIIGIGRILRLYDIGKKKLLRKCENKQIPLLIIGIRVMGCRIYVSDVQESVYMVRYKRNENQLIIFADDTQPRYITAMEILDYNTVATADKCGNISVVRLASSISDEVDDDPTGNKSLWDRGLLNGASQKADFIVNFHVGEICTSIQKATLIPGGSESLVYATVTGTIGVLVPFTAHEEQDFFQHLEMHMRSENPPLCGRDHLSYRSYYFPVKNVCDGDLCEQYNSIDIAKQKSIAADLDKTPAEVSKRLEDIRTRYAF</sequence>